<keyword evidence="1" id="KW-1133">Transmembrane helix</keyword>
<evidence type="ECO:0000313" key="2">
    <source>
        <dbReference type="EMBL" id="MFL9841207.1"/>
    </source>
</evidence>
<accession>A0ABW8YP39</accession>
<name>A0ABW8YP39_9SPHN</name>
<reference evidence="2 3" key="1">
    <citation type="submission" date="2024-06" db="EMBL/GenBank/DDBJ databases">
        <authorList>
            <person name="Kaempfer P."/>
            <person name="Viver T."/>
        </authorList>
    </citation>
    <scope>NUCLEOTIDE SEQUENCE [LARGE SCALE GENOMIC DNA]</scope>
    <source>
        <strain evidence="2 3">ST-64</strain>
    </source>
</reference>
<protein>
    <submittedName>
        <fullName evidence="2">Uncharacterized protein</fullName>
    </submittedName>
</protein>
<keyword evidence="3" id="KW-1185">Reference proteome</keyword>
<feature type="transmembrane region" description="Helical" evidence="1">
    <location>
        <begin position="39"/>
        <end position="56"/>
    </location>
</feature>
<keyword evidence="1" id="KW-0812">Transmembrane</keyword>
<dbReference type="EMBL" id="JBELQC010000001">
    <property type="protein sequence ID" value="MFL9841207.1"/>
    <property type="molecule type" value="Genomic_DNA"/>
</dbReference>
<keyword evidence="1" id="KW-0472">Membrane</keyword>
<organism evidence="2 3">
    <name type="scientific">Sphingomonas plantiphila</name>
    <dbReference type="NCBI Taxonomy" id="3163295"/>
    <lineage>
        <taxon>Bacteria</taxon>
        <taxon>Pseudomonadati</taxon>
        <taxon>Pseudomonadota</taxon>
        <taxon>Alphaproteobacteria</taxon>
        <taxon>Sphingomonadales</taxon>
        <taxon>Sphingomonadaceae</taxon>
        <taxon>Sphingomonas</taxon>
    </lineage>
</organism>
<sequence>MIGELVAGYIGQKIDESDGEGGTLGAIAGVATWKVAKTVVPAAIVIGTFALGARYLSRRWKARAA</sequence>
<gene>
    <name evidence="2" type="ORF">ABS767_09555</name>
</gene>
<dbReference type="RefSeq" id="WP_408078120.1">
    <property type="nucleotide sequence ID" value="NZ_JBELQC010000001.1"/>
</dbReference>
<evidence type="ECO:0000256" key="1">
    <source>
        <dbReference type="SAM" id="Phobius"/>
    </source>
</evidence>
<comment type="caution">
    <text evidence="2">The sequence shown here is derived from an EMBL/GenBank/DDBJ whole genome shotgun (WGS) entry which is preliminary data.</text>
</comment>
<proteinExistence type="predicted"/>
<evidence type="ECO:0000313" key="3">
    <source>
        <dbReference type="Proteomes" id="UP001629244"/>
    </source>
</evidence>
<dbReference type="Proteomes" id="UP001629244">
    <property type="component" value="Unassembled WGS sequence"/>
</dbReference>